<organism evidence="1 2">
    <name type="scientific">Vararia minispora EC-137</name>
    <dbReference type="NCBI Taxonomy" id="1314806"/>
    <lineage>
        <taxon>Eukaryota</taxon>
        <taxon>Fungi</taxon>
        <taxon>Dikarya</taxon>
        <taxon>Basidiomycota</taxon>
        <taxon>Agaricomycotina</taxon>
        <taxon>Agaricomycetes</taxon>
        <taxon>Russulales</taxon>
        <taxon>Lachnocladiaceae</taxon>
        <taxon>Vararia</taxon>
    </lineage>
</organism>
<evidence type="ECO:0000313" key="1">
    <source>
        <dbReference type="EMBL" id="KAI0035754.1"/>
    </source>
</evidence>
<name>A0ACB8QV15_9AGAM</name>
<sequence length="1273" mass="137753">MTPPAQQPSAASSSFQQAQSQNNGQNSGAGTPVSVTAQSVGSSSSAQQSTSRESAILSLLGTVSSSSNAPLASQQQSSSHQPSGTIPVNNENQGRMLLEQIMQGSMFLPPLPPVPPPVSGLAAQYPPSPYPPASFAQDQHETGSYYEPESVQPQDLHTHAASPPEAQQMTSPSPPKSMFDFVSPFDALSSGPTRKAIPSTQSGMPSAESQSWPAIDPKRASVDNLIEQLTRAHPPPVGQQVYDPHPPPPPPPANEPEPIQAKQARPLPPKPALQGSPRASPPKAPTMQNLGRDKDESPGPRGGWKGQEGRARGSGGKGKTQPSAAPQNIVFDVSQPLDELQAPRDAVKSTAIALVRVDSTFLPGTTIGATHWVAYAMTKGRIRVISRASGDRTLLQLPSVFPGTTAVTDMAVFGNRLAGITSDGGFVLWELPEVIMDDVPGRVVLCVIPQHGPEGLHSVKWHPKEENMLAVASESSVYILNVLDVDRAFGKDTIDQSELSRICRPMRMSSTLVALEFDIVHSAIATLFEDSTLTLHGVTDHVPFWQAKIKGEGAPSSITFVEGGLVIGRKHGTIFQLLSHMNSNVFSQIKFVNGDQEDPDMFGHANYDARIQTLWIANNRRDSMLAFKLAFDVSSPSRSVSTTRAFIDQVVEFAGPKPTIHFVILTADADPHGEEAHAACVAAKVPPGELALVAFSVHSTGVDQVLIRREWFDGALSTTLSKLPALPVKFPSPPTQPAPAPPPQESVRAPRQVQQPAAQVPLVQPVAHPSPVAPPRLRTPTSEEIEQELAPEAAGRHADGRGRGKGKNVGWKKGDDSDKGKAPETSGYPDAFNKEIKRLEESLHLRITRHINKELEKQHQRLEEVRVNEQAADFARQEKILKLISNELTKNTTRVVEMAVKTEVQNSVLPSLETITKNEVKLALNGQIAKGLGDTMNKALPNEIERLLLRPDVSAHVARTFSSAITPAIERHVKEAIHQTLIPTYQQQSSTMHQELAREMQAEMLNIKKEVIAWQSEALRGQEAIIRDLEQSVRSLSDQVKYLTLNVGVSTVVRRSSTPPSGPVVPYSQQPQAQALMRQAQPPPQQHTSYGPLPPPQQLAPPPSMQGAWFQSSIPAPQASHPALPPPTHHSPPTQAEEWDDTYLAVLGTQDPRQLRELLARSNPDIIMPLKGQSPLSQAVILTLVHRLSAAIGEISPVDESFKSSLWWLQRASAVLNTSDPIISPYVARVLPNVNGMLNTTKSRISIIPNAPQALDTARSIQDIQDILSRKPT</sequence>
<reference evidence="1" key="2">
    <citation type="journal article" date="2022" name="New Phytol.">
        <title>Evolutionary transition to the ectomycorrhizal habit in the genomes of a hyperdiverse lineage of mushroom-forming fungi.</title>
        <authorList>
            <person name="Looney B."/>
            <person name="Miyauchi S."/>
            <person name="Morin E."/>
            <person name="Drula E."/>
            <person name="Courty P.E."/>
            <person name="Kohler A."/>
            <person name="Kuo A."/>
            <person name="LaButti K."/>
            <person name="Pangilinan J."/>
            <person name="Lipzen A."/>
            <person name="Riley R."/>
            <person name="Andreopoulos W."/>
            <person name="He G."/>
            <person name="Johnson J."/>
            <person name="Nolan M."/>
            <person name="Tritt A."/>
            <person name="Barry K.W."/>
            <person name="Grigoriev I.V."/>
            <person name="Nagy L.G."/>
            <person name="Hibbett D."/>
            <person name="Henrissat B."/>
            <person name="Matheny P.B."/>
            <person name="Labbe J."/>
            <person name="Martin F.M."/>
        </authorList>
    </citation>
    <scope>NUCLEOTIDE SEQUENCE</scope>
    <source>
        <strain evidence="1">EC-137</strain>
    </source>
</reference>
<dbReference type="EMBL" id="MU273480">
    <property type="protein sequence ID" value="KAI0035754.1"/>
    <property type="molecule type" value="Genomic_DNA"/>
</dbReference>
<protein>
    <submittedName>
        <fullName evidence="1">Uncharacterized protein</fullName>
    </submittedName>
</protein>
<accession>A0ACB8QV15</accession>
<keyword evidence="2" id="KW-1185">Reference proteome</keyword>
<reference evidence="1" key="1">
    <citation type="submission" date="2021-02" db="EMBL/GenBank/DDBJ databases">
        <authorList>
            <consortium name="DOE Joint Genome Institute"/>
            <person name="Ahrendt S."/>
            <person name="Looney B.P."/>
            <person name="Miyauchi S."/>
            <person name="Morin E."/>
            <person name="Drula E."/>
            <person name="Courty P.E."/>
            <person name="Chicoki N."/>
            <person name="Fauchery L."/>
            <person name="Kohler A."/>
            <person name="Kuo A."/>
            <person name="Labutti K."/>
            <person name="Pangilinan J."/>
            <person name="Lipzen A."/>
            <person name="Riley R."/>
            <person name="Andreopoulos W."/>
            <person name="He G."/>
            <person name="Johnson J."/>
            <person name="Barry K.W."/>
            <person name="Grigoriev I.V."/>
            <person name="Nagy L."/>
            <person name="Hibbett D."/>
            <person name="Henrissat B."/>
            <person name="Matheny P.B."/>
            <person name="Labbe J."/>
            <person name="Martin F."/>
        </authorList>
    </citation>
    <scope>NUCLEOTIDE SEQUENCE</scope>
    <source>
        <strain evidence="1">EC-137</strain>
    </source>
</reference>
<gene>
    <name evidence="1" type="ORF">K488DRAFT_42648</name>
</gene>
<dbReference type="Proteomes" id="UP000814128">
    <property type="component" value="Unassembled WGS sequence"/>
</dbReference>
<evidence type="ECO:0000313" key="2">
    <source>
        <dbReference type="Proteomes" id="UP000814128"/>
    </source>
</evidence>
<proteinExistence type="predicted"/>
<comment type="caution">
    <text evidence="1">The sequence shown here is derived from an EMBL/GenBank/DDBJ whole genome shotgun (WGS) entry which is preliminary data.</text>
</comment>